<dbReference type="EMBL" id="LHQQ01000189">
    <property type="protein sequence ID" value="KOS39753.1"/>
    <property type="molecule type" value="Genomic_DNA"/>
</dbReference>
<protein>
    <recommendedName>
        <fullName evidence="3">Fungal calcium binding protein domain-containing protein</fullName>
    </recommendedName>
</protein>
<accession>A0A0N0RY26</accession>
<dbReference type="Proteomes" id="UP000037696">
    <property type="component" value="Unassembled WGS sequence"/>
</dbReference>
<proteinExistence type="predicted"/>
<sequence length="162" mass="17346">MSNNRLFSYLTFSDSETKLLDNLTNTKVVFIHLGSLLPQTLSNMRFNIAGLVLASGLTSAAGIAPVVNNTHTQPSLRQENLDIIRQLPEACSVAACLNLTAQLTCIANAIANNDPVALQKCSTTYKSQLCSCVACFPSIENILITLGICPASKNDIDKPSSM</sequence>
<evidence type="ECO:0000313" key="2">
    <source>
        <dbReference type="Proteomes" id="UP000037696"/>
    </source>
</evidence>
<evidence type="ECO:0008006" key="3">
    <source>
        <dbReference type="Google" id="ProtNLM"/>
    </source>
</evidence>
<reference evidence="1 2" key="1">
    <citation type="submission" date="2015-08" db="EMBL/GenBank/DDBJ databases">
        <title>Genome sequencing of Penicillium nordicum.</title>
        <authorList>
            <person name="Nguyen H.D."/>
            <person name="Seifert K.A."/>
        </authorList>
    </citation>
    <scope>NUCLEOTIDE SEQUENCE [LARGE SCALE GENOMIC DNA]</scope>
    <source>
        <strain evidence="1 2">DAOMC 185683</strain>
    </source>
</reference>
<evidence type="ECO:0000313" key="1">
    <source>
        <dbReference type="EMBL" id="KOS39753.1"/>
    </source>
</evidence>
<organism evidence="1 2">
    <name type="scientific">Penicillium nordicum</name>
    <dbReference type="NCBI Taxonomy" id="229535"/>
    <lineage>
        <taxon>Eukaryota</taxon>
        <taxon>Fungi</taxon>
        <taxon>Dikarya</taxon>
        <taxon>Ascomycota</taxon>
        <taxon>Pezizomycotina</taxon>
        <taxon>Eurotiomycetes</taxon>
        <taxon>Eurotiomycetidae</taxon>
        <taxon>Eurotiales</taxon>
        <taxon>Aspergillaceae</taxon>
        <taxon>Penicillium</taxon>
    </lineage>
</organism>
<gene>
    <name evidence="1" type="ORF">ACN38_g9384</name>
</gene>
<dbReference type="AlphaFoldDB" id="A0A0N0RY26"/>
<name>A0A0N0RY26_9EURO</name>
<dbReference type="OrthoDB" id="4360731at2759"/>
<comment type="caution">
    <text evidence="1">The sequence shown here is derived from an EMBL/GenBank/DDBJ whole genome shotgun (WGS) entry which is preliminary data.</text>
</comment>
<keyword evidence="2" id="KW-1185">Reference proteome</keyword>